<sequence>MQRVPGVDRGRVVLYALSTCGWCARTKELLTDLGVGFSYVYVDLLAGEERDHVVREVERWNPQVSFPTVVIDEAKVIVGFREEEIREAVGARHSE</sequence>
<dbReference type="GeneID" id="76730536"/>
<dbReference type="PROSITE" id="PS51354">
    <property type="entry name" value="GLUTAREDOXIN_2"/>
    <property type="match status" value="1"/>
</dbReference>
<name>A0AAX3ECU0_9EURY</name>
<dbReference type="Proteomes" id="UP001156196">
    <property type="component" value="Chromosome"/>
</dbReference>
<feature type="domain" description="Glutaredoxin" evidence="1">
    <location>
        <begin position="12"/>
        <end position="73"/>
    </location>
</feature>
<dbReference type="Pfam" id="PF00462">
    <property type="entry name" value="Glutaredoxin"/>
    <property type="match status" value="1"/>
</dbReference>
<evidence type="ECO:0000313" key="2">
    <source>
        <dbReference type="EMBL" id="UYU19721.1"/>
    </source>
</evidence>
<dbReference type="SUPFAM" id="SSF52833">
    <property type="entry name" value="Thioredoxin-like"/>
    <property type="match status" value="1"/>
</dbReference>
<evidence type="ECO:0000313" key="3">
    <source>
        <dbReference type="Proteomes" id="UP001156196"/>
    </source>
</evidence>
<dbReference type="EMBL" id="CP109831">
    <property type="protein sequence ID" value="UYU19721.1"/>
    <property type="molecule type" value="Genomic_DNA"/>
</dbReference>
<dbReference type="InterPro" id="IPR036249">
    <property type="entry name" value="Thioredoxin-like_sf"/>
</dbReference>
<organism evidence="2 3">
    <name type="scientific">Methanoculleus submarinus</name>
    <dbReference type="NCBI Taxonomy" id="204050"/>
    <lineage>
        <taxon>Archaea</taxon>
        <taxon>Methanobacteriati</taxon>
        <taxon>Methanobacteriota</taxon>
        <taxon>Stenosarchaea group</taxon>
        <taxon>Methanomicrobia</taxon>
        <taxon>Methanomicrobiales</taxon>
        <taxon>Methanomicrobiaceae</taxon>
        <taxon>Methanoculleus</taxon>
    </lineage>
</organism>
<gene>
    <name evidence="2" type="ORF">OH143_06550</name>
</gene>
<evidence type="ECO:0000259" key="1">
    <source>
        <dbReference type="Pfam" id="PF00462"/>
    </source>
</evidence>
<dbReference type="Gene3D" id="3.40.30.10">
    <property type="entry name" value="Glutaredoxin"/>
    <property type="match status" value="1"/>
</dbReference>
<dbReference type="RefSeq" id="WP_011845285.1">
    <property type="nucleotide sequence ID" value="NZ_CP109831.1"/>
</dbReference>
<dbReference type="CDD" id="cd02976">
    <property type="entry name" value="NrdH"/>
    <property type="match status" value="1"/>
</dbReference>
<dbReference type="GeneID" id="4846092"/>
<dbReference type="InterPro" id="IPR002109">
    <property type="entry name" value="Glutaredoxin"/>
</dbReference>
<dbReference type="AlphaFoldDB" id="A0AAX3ECU0"/>
<keyword evidence="3" id="KW-1185">Reference proteome</keyword>
<dbReference type="KEGG" id="msum:OH143_06550"/>
<proteinExistence type="predicted"/>
<reference evidence="2" key="1">
    <citation type="submission" date="2022-10" db="EMBL/GenBank/DDBJ databases">
        <title>Complete genome of Methanoculleus submarinus DSM 15122.</title>
        <authorList>
            <person name="Chen S.-C."/>
            <person name="Lai S.-J."/>
            <person name="You Y.-T."/>
        </authorList>
    </citation>
    <scope>NUCLEOTIDE SEQUENCE</scope>
    <source>
        <strain evidence="2">DSM 15122</strain>
    </source>
</reference>
<protein>
    <submittedName>
        <fullName evidence="2">Glutaredoxin family protein</fullName>
    </submittedName>
</protein>
<accession>A0AAX3ECU0</accession>